<keyword evidence="3" id="KW-1185">Reference proteome</keyword>
<dbReference type="Pfam" id="PF13579">
    <property type="entry name" value="Glyco_trans_4_4"/>
    <property type="match status" value="1"/>
</dbReference>
<dbReference type="GO" id="GO:0016758">
    <property type="term" value="F:hexosyltransferase activity"/>
    <property type="evidence" value="ECO:0007669"/>
    <property type="project" value="TreeGrafter"/>
</dbReference>
<reference evidence="2" key="1">
    <citation type="submission" date="2021-04" db="EMBL/GenBank/DDBJ databases">
        <title>Ouciella asimina sp. nov., isolated from the surface seawater in the hydrothermal field of Okinawa Trough.</title>
        <authorList>
            <person name="Shuang W."/>
        </authorList>
    </citation>
    <scope>NUCLEOTIDE SEQUENCE</scope>
    <source>
        <strain evidence="2">LXI357</strain>
    </source>
</reference>
<dbReference type="PANTHER" id="PTHR45947">
    <property type="entry name" value="SULFOQUINOVOSYL TRANSFERASE SQD2"/>
    <property type="match status" value="1"/>
</dbReference>
<evidence type="ECO:0000259" key="1">
    <source>
        <dbReference type="Pfam" id="PF13579"/>
    </source>
</evidence>
<feature type="domain" description="Glycosyltransferase subfamily 4-like N-terminal" evidence="1">
    <location>
        <begin position="15"/>
        <end position="198"/>
    </location>
</feature>
<sequence>MRILIISLNYAPEPTGIGLYSGELAQSLAEMGHDVSVIAANPHYPYWKLFGGYGRYGWTSASESGVRVTRCPIYIPKSASGGKRILHYFSFLVNALIPTLWRTITDPPDVVFCVAPSLISAPLALLAARLSGATSWLHVQDFEVEAGFATKHMSESGKIAKLARLFEAQMIGAFDRASSISREMCAKLVEKGRAADGVYELRNWADISRIHPQSSSGFRERWGIATEHVALYSGSIGRKQGIDLIVDVARKMRDRNDLTFVICGNGPTRGPMEAAAQGMDNIQFHDLQPIEDLNELLNLATIHLLPQRADAADLVLPSKMANMLASGRPIVAGVTTGHGLAREVEGAGLVCTPENADAMVDAIERLIDNPSSYRRYADEAADRARKRWSRAEIIGRFAHVLGDLIAAKDTSRLKNHGQRA</sequence>
<dbReference type="PANTHER" id="PTHR45947:SF3">
    <property type="entry name" value="SULFOQUINOVOSYL TRANSFERASE SQD2"/>
    <property type="match status" value="1"/>
</dbReference>
<dbReference type="NCBIfam" id="NF007640">
    <property type="entry name" value="PRK10307.1"/>
    <property type="match status" value="1"/>
</dbReference>
<accession>A0A8T4ICB8</accession>
<proteinExistence type="predicted"/>
<name>A0A8T4ICB8_9SPHN</name>
<gene>
    <name evidence="2" type="ORF">J7S20_06270</name>
</gene>
<dbReference type="CDD" id="cd03794">
    <property type="entry name" value="GT4_WbuB-like"/>
    <property type="match status" value="1"/>
</dbReference>
<evidence type="ECO:0000313" key="2">
    <source>
        <dbReference type="EMBL" id="MBR0552103.1"/>
    </source>
</evidence>
<dbReference type="InterPro" id="IPR050194">
    <property type="entry name" value="Glycosyltransferase_grp1"/>
</dbReference>
<dbReference type="AlphaFoldDB" id="A0A8T4ICB8"/>
<dbReference type="SUPFAM" id="SSF53756">
    <property type="entry name" value="UDP-Glycosyltransferase/glycogen phosphorylase"/>
    <property type="match status" value="1"/>
</dbReference>
<dbReference type="InterPro" id="IPR028098">
    <property type="entry name" value="Glyco_trans_4-like_N"/>
</dbReference>
<dbReference type="Pfam" id="PF13692">
    <property type="entry name" value="Glyco_trans_1_4"/>
    <property type="match status" value="1"/>
</dbReference>
<dbReference type="Proteomes" id="UP000676996">
    <property type="component" value="Unassembled WGS sequence"/>
</dbReference>
<protein>
    <submittedName>
        <fullName evidence="2">WcaI family glycosyltransferase</fullName>
    </submittedName>
</protein>
<comment type="caution">
    <text evidence="2">The sequence shown here is derived from an EMBL/GenBank/DDBJ whole genome shotgun (WGS) entry which is preliminary data.</text>
</comment>
<dbReference type="EMBL" id="JAGRQC010000001">
    <property type="protein sequence ID" value="MBR0552103.1"/>
    <property type="molecule type" value="Genomic_DNA"/>
</dbReference>
<organism evidence="2 3">
    <name type="scientific">Stakelama marina</name>
    <dbReference type="NCBI Taxonomy" id="2826939"/>
    <lineage>
        <taxon>Bacteria</taxon>
        <taxon>Pseudomonadati</taxon>
        <taxon>Pseudomonadota</taxon>
        <taxon>Alphaproteobacteria</taxon>
        <taxon>Sphingomonadales</taxon>
        <taxon>Sphingomonadaceae</taxon>
        <taxon>Stakelama</taxon>
    </lineage>
</organism>
<evidence type="ECO:0000313" key="3">
    <source>
        <dbReference type="Proteomes" id="UP000676996"/>
    </source>
</evidence>
<dbReference type="Gene3D" id="3.40.50.2000">
    <property type="entry name" value="Glycogen Phosphorylase B"/>
    <property type="match status" value="2"/>
</dbReference>
<dbReference type="RefSeq" id="WP_284053352.1">
    <property type="nucleotide sequence ID" value="NZ_JAGRQC010000001.1"/>
</dbReference>